<keyword evidence="2" id="KW-0614">Plasmid</keyword>
<evidence type="ECO:0000256" key="1">
    <source>
        <dbReference type="SAM" id="MobiDB-lite"/>
    </source>
</evidence>
<dbReference type="EMBL" id="CP001871">
    <property type="protein sequence ID" value="AFK21590.1"/>
    <property type="molecule type" value="Genomic_DNA"/>
</dbReference>
<dbReference type="GO" id="GO:0008237">
    <property type="term" value="F:metallopeptidase activity"/>
    <property type="evidence" value="ECO:0007669"/>
    <property type="project" value="InterPro"/>
</dbReference>
<feature type="region of interest" description="Disordered" evidence="1">
    <location>
        <begin position="24"/>
        <end position="59"/>
    </location>
</feature>
<dbReference type="KEGG" id="hme:HFX_6474"/>
<dbReference type="PROSITE" id="PS51257">
    <property type="entry name" value="PROKAR_LIPOPROTEIN"/>
    <property type="match status" value="1"/>
</dbReference>
<dbReference type="InterPro" id="IPR024079">
    <property type="entry name" value="MetalloPept_cat_dom_sf"/>
</dbReference>
<feature type="region of interest" description="Disordered" evidence="1">
    <location>
        <begin position="324"/>
        <end position="345"/>
    </location>
</feature>
<dbReference type="AlphaFoldDB" id="I3RBI0"/>
<evidence type="ECO:0008006" key="4">
    <source>
        <dbReference type="Google" id="ProtNLM"/>
    </source>
</evidence>
<proteinExistence type="predicted"/>
<dbReference type="Proteomes" id="UP000006469">
    <property type="component" value="Plasmid pHM500"/>
</dbReference>
<evidence type="ECO:0000313" key="3">
    <source>
        <dbReference type="Proteomes" id="UP000006469"/>
    </source>
</evidence>
<dbReference type="Gene3D" id="3.40.390.10">
    <property type="entry name" value="Collagenase (Catalytic Domain)"/>
    <property type="match status" value="1"/>
</dbReference>
<geneLocation type="plasmid" evidence="2 3">
    <name>pHM500</name>
</geneLocation>
<dbReference type="SUPFAM" id="SSF55486">
    <property type="entry name" value="Metalloproteases ('zincins'), catalytic domain"/>
    <property type="match status" value="1"/>
</dbReference>
<name>I3RBI0_HALMT</name>
<evidence type="ECO:0000313" key="2">
    <source>
        <dbReference type="EMBL" id="AFK21590.1"/>
    </source>
</evidence>
<sequence length="345" mass="38721">MNRAAILLCFLVLFAGCVGQGSPSTSASTPTAAPESVTTQSPTPTVTSTPAPPENPFQTEQIRVGYAVAEDAKNRSYEQAVVSALDFWNNRTEGSYDANYTFVSDPAQAQILIRFVDNITYCNGYDNLTVGCAPVLTKADTATSPETVTVEDDYAMTSTQEIIIHELGHTRGLDHENRSEIPVMNATIDTLLIPDQDLENRSYGWNTTDFRVYFDTAGSVSSAEESDYRREIREGWQYWSAETDHLETQTSFKFVDSKEQANIVVKVDSREGVRWEWWALNTDSDYNLEVYENATLYVGERNPDYIDYNTALALGYLLMNPENETQLPEPFDGDDEFGKTERWSD</sequence>
<feature type="compositionally biased region" description="Basic and acidic residues" evidence="1">
    <location>
        <begin position="336"/>
        <end position="345"/>
    </location>
</feature>
<accession>I3RBI0</accession>
<dbReference type="HOGENOM" id="CLU_043112_0_0_2"/>
<reference evidence="2 3" key="1">
    <citation type="journal article" date="2012" name="J. Bacteriol.">
        <title>Complete genome sequence of the metabolically versatile halophilic archaeon Haloferax mediterranei, a poly(3-hydroxybutyrate-co-3-hydroxyvalerate) producer.</title>
        <authorList>
            <person name="Han J."/>
            <person name="Zhang F."/>
            <person name="Hou J."/>
            <person name="Liu X."/>
            <person name="Li M."/>
            <person name="Liu H."/>
            <person name="Cai L."/>
            <person name="Zhang B."/>
            <person name="Chen Y."/>
            <person name="Zhou J."/>
            <person name="Hu S."/>
            <person name="Xiang H."/>
        </authorList>
    </citation>
    <scope>NUCLEOTIDE SEQUENCE [LARGE SCALE GENOMIC DNA]</scope>
    <source>
        <strain evidence="3">ATCC 33500 / DSM 1411 / JCM 8866 / NBRC 14739 / NCIMB 2177 / R-4</strain>
        <plasmid evidence="3">pHM500</plasmid>
    </source>
</reference>
<protein>
    <recommendedName>
        <fullName evidence="4">Matrixin</fullName>
    </recommendedName>
</protein>
<organism evidence="2 3">
    <name type="scientific">Haloferax mediterranei (strain ATCC 33500 / DSM 1411 / JCM 8866 / NBRC 14739 / NCIMB 2177 / R-4)</name>
    <name type="common">Halobacterium mediterranei</name>
    <dbReference type="NCBI Taxonomy" id="523841"/>
    <lineage>
        <taxon>Archaea</taxon>
        <taxon>Methanobacteriati</taxon>
        <taxon>Methanobacteriota</taxon>
        <taxon>Stenosarchaea group</taxon>
        <taxon>Halobacteria</taxon>
        <taxon>Halobacteriales</taxon>
        <taxon>Haloferacaceae</taxon>
        <taxon>Haloferax</taxon>
    </lineage>
</organism>
<feature type="compositionally biased region" description="Low complexity" evidence="1">
    <location>
        <begin position="24"/>
        <end position="49"/>
    </location>
</feature>
<gene>
    <name evidence="2" type="ordered locus">HFX_6474</name>
</gene>